<comment type="caution">
    <text evidence="15">The sequence shown here is derived from an EMBL/GenBank/DDBJ whole genome shotgun (WGS) entry which is preliminary data.</text>
</comment>
<dbReference type="InterPro" id="IPR027417">
    <property type="entry name" value="P-loop_NTPase"/>
</dbReference>
<name>A0A9D2T3D2_9FIRM</name>
<dbReference type="GO" id="GO:0005524">
    <property type="term" value="F:ATP binding"/>
    <property type="evidence" value="ECO:0007669"/>
    <property type="project" value="UniProtKB-UniRule"/>
</dbReference>
<dbReference type="GO" id="GO:0006260">
    <property type="term" value="P:DNA replication"/>
    <property type="evidence" value="ECO:0007669"/>
    <property type="project" value="UniProtKB-UniRule"/>
</dbReference>
<evidence type="ECO:0000256" key="10">
    <source>
        <dbReference type="ARBA" id="ARBA00023204"/>
    </source>
</evidence>
<evidence type="ECO:0000256" key="2">
    <source>
        <dbReference type="ARBA" id="ARBA00008016"/>
    </source>
</evidence>
<dbReference type="Proteomes" id="UP000823906">
    <property type="component" value="Unassembled WGS sequence"/>
</dbReference>
<dbReference type="InterPro" id="IPR001238">
    <property type="entry name" value="DNA-binding_RecF"/>
</dbReference>
<comment type="subcellular location">
    <subcellularLocation>
        <location evidence="1 12 13">Cytoplasm</location>
    </subcellularLocation>
</comment>
<reference evidence="15" key="2">
    <citation type="submission" date="2021-04" db="EMBL/GenBank/DDBJ databases">
        <authorList>
            <person name="Gilroy R."/>
        </authorList>
    </citation>
    <scope>NUCLEOTIDE SEQUENCE</scope>
    <source>
        <strain evidence="15">ChiSjej5B23-2810</strain>
    </source>
</reference>
<dbReference type="Gene3D" id="1.20.1050.90">
    <property type="entry name" value="RecF/RecN/SMC, N-terminal domain"/>
    <property type="match status" value="1"/>
</dbReference>
<evidence type="ECO:0000256" key="5">
    <source>
        <dbReference type="ARBA" id="ARBA00022705"/>
    </source>
</evidence>
<dbReference type="GO" id="GO:0006302">
    <property type="term" value="P:double-strand break repair"/>
    <property type="evidence" value="ECO:0007669"/>
    <property type="project" value="TreeGrafter"/>
</dbReference>
<dbReference type="PANTHER" id="PTHR32182:SF0">
    <property type="entry name" value="DNA REPLICATION AND REPAIR PROTEIN RECF"/>
    <property type="match status" value="1"/>
</dbReference>
<dbReference type="PROSITE" id="PS00618">
    <property type="entry name" value="RECF_2"/>
    <property type="match status" value="1"/>
</dbReference>
<comment type="function">
    <text evidence="12 13">The RecF protein is involved in DNA metabolism; it is required for DNA replication and normal SOS inducibility. RecF binds preferentially to single-stranded, linear DNA. It also seems to bind ATP.</text>
</comment>
<dbReference type="SUPFAM" id="SSF52540">
    <property type="entry name" value="P-loop containing nucleoside triphosphate hydrolases"/>
    <property type="match status" value="1"/>
</dbReference>
<proteinExistence type="inferred from homology"/>
<dbReference type="Gene3D" id="3.40.50.300">
    <property type="entry name" value="P-loop containing nucleotide triphosphate hydrolases"/>
    <property type="match status" value="1"/>
</dbReference>
<evidence type="ECO:0000256" key="8">
    <source>
        <dbReference type="ARBA" id="ARBA00022840"/>
    </source>
</evidence>
<feature type="binding site" evidence="12">
    <location>
        <begin position="30"/>
        <end position="37"/>
    </location>
    <ligand>
        <name>ATP</name>
        <dbReference type="ChEBI" id="CHEBI:30616"/>
    </ligand>
</feature>
<dbReference type="PANTHER" id="PTHR32182">
    <property type="entry name" value="DNA REPLICATION AND REPAIR PROTEIN RECF"/>
    <property type="match status" value="1"/>
</dbReference>
<dbReference type="InterPro" id="IPR018078">
    <property type="entry name" value="DNA-binding_RecF_CS"/>
</dbReference>
<evidence type="ECO:0000256" key="11">
    <source>
        <dbReference type="ARBA" id="ARBA00023236"/>
    </source>
</evidence>
<dbReference type="AlphaFoldDB" id="A0A9D2T3D2"/>
<keyword evidence="8 12" id="KW-0067">ATP-binding</keyword>
<feature type="domain" description="RecF/RecN/SMC N-terminal" evidence="14">
    <location>
        <begin position="3"/>
        <end position="349"/>
    </location>
</feature>
<protein>
    <recommendedName>
        <fullName evidence="3 12">DNA replication and repair protein RecF</fullName>
    </recommendedName>
</protein>
<keyword evidence="11 12" id="KW-0742">SOS response</keyword>
<keyword evidence="7 12" id="KW-0227">DNA damage</keyword>
<evidence type="ECO:0000313" key="15">
    <source>
        <dbReference type="EMBL" id="HJC44982.1"/>
    </source>
</evidence>
<evidence type="ECO:0000313" key="16">
    <source>
        <dbReference type="Proteomes" id="UP000823906"/>
    </source>
</evidence>
<keyword evidence="6 12" id="KW-0547">Nucleotide-binding</keyword>
<evidence type="ECO:0000256" key="9">
    <source>
        <dbReference type="ARBA" id="ARBA00023125"/>
    </source>
</evidence>
<dbReference type="NCBIfam" id="TIGR00611">
    <property type="entry name" value="recf"/>
    <property type="match status" value="1"/>
</dbReference>
<dbReference type="GO" id="GO:0000731">
    <property type="term" value="P:DNA synthesis involved in DNA repair"/>
    <property type="evidence" value="ECO:0007669"/>
    <property type="project" value="TreeGrafter"/>
</dbReference>
<evidence type="ECO:0000256" key="13">
    <source>
        <dbReference type="RuleBase" id="RU000578"/>
    </source>
</evidence>
<evidence type="ECO:0000256" key="3">
    <source>
        <dbReference type="ARBA" id="ARBA00020170"/>
    </source>
</evidence>
<dbReference type="EMBL" id="DWWN01000017">
    <property type="protein sequence ID" value="HJC44982.1"/>
    <property type="molecule type" value="Genomic_DNA"/>
</dbReference>
<evidence type="ECO:0000256" key="4">
    <source>
        <dbReference type="ARBA" id="ARBA00022490"/>
    </source>
</evidence>
<dbReference type="InterPro" id="IPR003395">
    <property type="entry name" value="RecF/RecN/SMC_N"/>
</dbReference>
<comment type="similarity">
    <text evidence="2 12 13">Belongs to the RecF family.</text>
</comment>
<dbReference type="PROSITE" id="PS00617">
    <property type="entry name" value="RECF_1"/>
    <property type="match status" value="1"/>
</dbReference>
<keyword evidence="10 12" id="KW-0234">DNA repair</keyword>
<evidence type="ECO:0000256" key="7">
    <source>
        <dbReference type="ARBA" id="ARBA00022763"/>
    </source>
</evidence>
<evidence type="ECO:0000256" key="12">
    <source>
        <dbReference type="HAMAP-Rule" id="MF_00365"/>
    </source>
</evidence>
<dbReference type="InterPro" id="IPR042174">
    <property type="entry name" value="RecF_2"/>
</dbReference>
<evidence type="ECO:0000256" key="6">
    <source>
        <dbReference type="ARBA" id="ARBA00022741"/>
    </source>
</evidence>
<sequence>MRLASLTLENYRNIAAASLVPGPELTVICGNNGQGKTNLLEAVWLLTGGKSFRGGKDAELVRRGAEYAALEAVTVESSGKENEIRLTVGAPGAGRPGRYAVRNGAPPKRASSLAGSFPAVVFDPGHLSLVKGPPDGRRRFLDAALCQLYPGYLTLYRRYVRILQQKNSLLRRCPVGQERPLREKLDLLDVLNVELAACGEEIQARRRAYLDLLAPMASENYRELSRGAERLEISYEAQFEPGGLAACLAARRDEEVRAGQSLCGPHREDLAFALDGQPARSFASQGQQRSVVLSLKMAEADASARITGERPVLLLDDVLSELDEGRRAYLLTRMRERQTFVTSCDDAALLHTDGVICRMDGGVLTQL</sequence>
<organism evidence="15 16">
    <name type="scientific">Candidatus Faecalibacterium faecigallinarum</name>
    <dbReference type="NCBI Taxonomy" id="2838577"/>
    <lineage>
        <taxon>Bacteria</taxon>
        <taxon>Bacillati</taxon>
        <taxon>Bacillota</taxon>
        <taxon>Clostridia</taxon>
        <taxon>Eubacteriales</taxon>
        <taxon>Oscillospiraceae</taxon>
        <taxon>Faecalibacterium</taxon>
    </lineage>
</organism>
<keyword evidence="4 12" id="KW-0963">Cytoplasm</keyword>
<dbReference type="Pfam" id="PF02463">
    <property type="entry name" value="SMC_N"/>
    <property type="match status" value="1"/>
</dbReference>
<evidence type="ECO:0000256" key="1">
    <source>
        <dbReference type="ARBA" id="ARBA00004496"/>
    </source>
</evidence>
<evidence type="ECO:0000259" key="14">
    <source>
        <dbReference type="Pfam" id="PF02463"/>
    </source>
</evidence>
<dbReference type="HAMAP" id="MF_00365">
    <property type="entry name" value="RecF"/>
    <property type="match status" value="1"/>
</dbReference>
<gene>
    <name evidence="12" type="primary">recF</name>
    <name evidence="15" type="ORF">H9703_02405</name>
</gene>
<dbReference type="GO" id="GO:0009432">
    <property type="term" value="P:SOS response"/>
    <property type="evidence" value="ECO:0007669"/>
    <property type="project" value="UniProtKB-UniRule"/>
</dbReference>
<dbReference type="GO" id="GO:0005737">
    <property type="term" value="C:cytoplasm"/>
    <property type="evidence" value="ECO:0007669"/>
    <property type="project" value="UniProtKB-SubCell"/>
</dbReference>
<keyword evidence="5 12" id="KW-0235">DNA replication</keyword>
<accession>A0A9D2T3D2</accession>
<keyword evidence="9 12" id="KW-0238">DNA-binding</keyword>
<reference evidence="15" key="1">
    <citation type="journal article" date="2021" name="PeerJ">
        <title>Extensive microbial diversity within the chicken gut microbiome revealed by metagenomics and culture.</title>
        <authorList>
            <person name="Gilroy R."/>
            <person name="Ravi A."/>
            <person name="Getino M."/>
            <person name="Pursley I."/>
            <person name="Horton D.L."/>
            <person name="Alikhan N.F."/>
            <person name="Baker D."/>
            <person name="Gharbi K."/>
            <person name="Hall N."/>
            <person name="Watson M."/>
            <person name="Adriaenssens E.M."/>
            <person name="Foster-Nyarko E."/>
            <person name="Jarju S."/>
            <person name="Secka A."/>
            <person name="Antonio M."/>
            <person name="Oren A."/>
            <person name="Chaudhuri R.R."/>
            <person name="La Ragione R."/>
            <person name="Hildebrand F."/>
            <person name="Pallen M.J."/>
        </authorList>
    </citation>
    <scope>NUCLEOTIDE SEQUENCE</scope>
    <source>
        <strain evidence="15">ChiSjej5B23-2810</strain>
    </source>
</reference>
<dbReference type="GO" id="GO:0003697">
    <property type="term" value="F:single-stranded DNA binding"/>
    <property type="evidence" value="ECO:0007669"/>
    <property type="project" value="UniProtKB-UniRule"/>
</dbReference>